<accession>A0A140NNF2</accession>
<dbReference type="KEGG" id="psi:S70_14015"/>
<proteinExistence type="predicted"/>
<dbReference type="Proteomes" id="UP000005012">
    <property type="component" value="Chromosome"/>
</dbReference>
<protein>
    <submittedName>
        <fullName evidence="1">Uncharacterized protein</fullName>
    </submittedName>
</protein>
<reference evidence="1 2" key="1">
    <citation type="journal article" date="2012" name="J. Bacteriol.">
        <title>Complete Genome Sequence of Providencia stuartii Clinical Isolate MRSN 2154.</title>
        <authorList>
            <person name="Clifford R.J."/>
            <person name="Hang J."/>
            <person name="Riley M.C."/>
            <person name="Onmus-Leone F."/>
            <person name="Kuschner R.A."/>
            <person name="Lesho E.P."/>
            <person name="Waterman P.E."/>
        </authorList>
    </citation>
    <scope>NUCLEOTIDE SEQUENCE [LARGE SCALE GENOMIC DNA]</scope>
    <source>
        <strain evidence="1 2">MRSN 2154</strain>
    </source>
</reference>
<dbReference type="HOGENOM" id="CLU_2539885_0_0_6"/>
<gene>
    <name evidence="1" type="ordered locus">S70_14015</name>
</gene>
<organism evidence="1 2">
    <name type="scientific">Providencia stuartii (strain MRSN 2154)</name>
    <dbReference type="NCBI Taxonomy" id="1157951"/>
    <lineage>
        <taxon>Bacteria</taxon>
        <taxon>Pseudomonadati</taxon>
        <taxon>Pseudomonadota</taxon>
        <taxon>Gammaproteobacteria</taxon>
        <taxon>Enterobacterales</taxon>
        <taxon>Morganellaceae</taxon>
        <taxon>Providencia</taxon>
    </lineage>
</organism>
<name>A0A140NNF2_PROSM</name>
<evidence type="ECO:0000313" key="2">
    <source>
        <dbReference type="Proteomes" id="UP000005012"/>
    </source>
</evidence>
<sequence>MSPYDTDVNHILTRIIAAAIPDNLMWKIWIIQEIEHGVEPKIESTRREKNEIAFPLRKIGNRCMGVGKNYSRDTARYGIPPNQ</sequence>
<evidence type="ECO:0000313" key="1">
    <source>
        <dbReference type="EMBL" id="AFH94635.1"/>
    </source>
</evidence>
<dbReference type="AlphaFoldDB" id="A0A140NNF2"/>
<dbReference type="EMBL" id="CP003488">
    <property type="protein sequence ID" value="AFH94635.1"/>
    <property type="molecule type" value="Genomic_DNA"/>
</dbReference>
<reference evidence="2" key="2">
    <citation type="submission" date="2012-04" db="EMBL/GenBank/DDBJ databases">
        <title>Complete genome sequence of Providencia stuartii clinical isolate MRSN 2154.</title>
        <authorList>
            <person name="Clifford R.J."/>
            <person name="Hang J."/>
            <person name="Riley M.C."/>
            <person name="Onmus-Leone F."/>
            <person name="Kuschner R.A."/>
            <person name="Lesho E.P."/>
            <person name="Waterman P.E."/>
        </authorList>
    </citation>
    <scope>NUCLEOTIDE SEQUENCE [LARGE SCALE GENOMIC DNA]</scope>
    <source>
        <strain evidence="2">MRSN 2154</strain>
    </source>
</reference>